<reference evidence="18 19" key="1">
    <citation type="submission" date="2022-05" db="EMBL/GenBank/DDBJ databases">
        <authorList>
            <consortium name="Genoscope - CEA"/>
            <person name="William W."/>
        </authorList>
    </citation>
    <scope>NUCLEOTIDE SEQUENCE [LARGE SCALE GENOMIC DNA]</scope>
</reference>
<evidence type="ECO:0000256" key="17">
    <source>
        <dbReference type="SAM" id="Phobius"/>
    </source>
</evidence>
<dbReference type="PANTHER" id="PTHR31462:SF5">
    <property type="entry name" value="ENDOSOMAL_LYSOSOMAL PROTON CHANNEL TMEM175"/>
    <property type="match status" value="1"/>
</dbReference>
<keyword evidence="8 17" id="KW-1133">Transmembrane helix</keyword>
<evidence type="ECO:0000256" key="14">
    <source>
        <dbReference type="ARBA" id="ARBA00034430"/>
    </source>
</evidence>
<feature type="transmembrane region" description="Helical" evidence="17">
    <location>
        <begin position="802"/>
        <end position="822"/>
    </location>
</feature>
<feature type="transmembrane region" description="Helical" evidence="17">
    <location>
        <begin position="663"/>
        <end position="692"/>
    </location>
</feature>
<dbReference type="Proteomes" id="UP001159428">
    <property type="component" value="Unassembled WGS sequence"/>
</dbReference>
<feature type="transmembrane region" description="Helical" evidence="17">
    <location>
        <begin position="608"/>
        <end position="629"/>
    </location>
</feature>
<comment type="catalytic activity">
    <reaction evidence="12">
        <text>H(+)(in) = H(+)(out)</text>
        <dbReference type="Rhea" id="RHEA:34979"/>
        <dbReference type="ChEBI" id="CHEBI:15378"/>
    </reaction>
</comment>
<keyword evidence="6" id="KW-0631">Potassium channel</keyword>
<evidence type="ECO:0000256" key="9">
    <source>
        <dbReference type="ARBA" id="ARBA00023065"/>
    </source>
</evidence>
<evidence type="ECO:0000256" key="12">
    <source>
        <dbReference type="ARBA" id="ARBA00024169"/>
    </source>
</evidence>
<dbReference type="GO" id="GO:0005267">
    <property type="term" value="F:potassium channel activity"/>
    <property type="evidence" value="ECO:0007669"/>
    <property type="project" value="UniProtKB-KW"/>
</dbReference>
<comment type="similarity">
    <text evidence="2">Belongs to the TMEM175 family.</text>
</comment>
<dbReference type="Pfam" id="PF06736">
    <property type="entry name" value="TMEM175"/>
    <property type="match status" value="4"/>
</dbReference>
<comment type="subcellular location">
    <subcellularLocation>
        <location evidence="1">Membrane</location>
        <topology evidence="1">Multi-pass membrane protein</topology>
    </subcellularLocation>
</comment>
<organism evidence="18 19">
    <name type="scientific">Pocillopora meandrina</name>
    <dbReference type="NCBI Taxonomy" id="46732"/>
    <lineage>
        <taxon>Eukaryota</taxon>
        <taxon>Metazoa</taxon>
        <taxon>Cnidaria</taxon>
        <taxon>Anthozoa</taxon>
        <taxon>Hexacorallia</taxon>
        <taxon>Scleractinia</taxon>
        <taxon>Astrocoeniina</taxon>
        <taxon>Pocilloporidae</taxon>
        <taxon>Pocillopora</taxon>
    </lineage>
</organism>
<dbReference type="InterPro" id="IPR010617">
    <property type="entry name" value="TMEM175-like"/>
</dbReference>
<evidence type="ECO:0000256" key="8">
    <source>
        <dbReference type="ARBA" id="ARBA00022989"/>
    </source>
</evidence>
<feature type="transmembrane region" description="Helical" evidence="17">
    <location>
        <begin position="842"/>
        <end position="862"/>
    </location>
</feature>
<evidence type="ECO:0000256" key="11">
    <source>
        <dbReference type="ARBA" id="ARBA00023303"/>
    </source>
</evidence>
<feature type="transmembrane region" description="Helical" evidence="17">
    <location>
        <begin position="318"/>
        <end position="337"/>
    </location>
</feature>
<evidence type="ECO:0000256" key="7">
    <source>
        <dbReference type="ARBA" id="ARBA00022958"/>
    </source>
</evidence>
<evidence type="ECO:0000256" key="16">
    <source>
        <dbReference type="ARBA" id="ARBA00044317"/>
    </source>
</evidence>
<comment type="caution">
    <text evidence="18">The sequence shown here is derived from an EMBL/GenBank/DDBJ whole genome shotgun (WGS) entry which is preliminary data.</text>
</comment>
<evidence type="ECO:0000313" key="19">
    <source>
        <dbReference type="Proteomes" id="UP001159428"/>
    </source>
</evidence>
<evidence type="ECO:0000256" key="3">
    <source>
        <dbReference type="ARBA" id="ARBA00022448"/>
    </source>
</evidence>
<evidence type="ECO:0000256" key="10">
    <source>
        <dbReference type="ARBA" id="ARBA00023136"/>
    </source>
</evidence>
<keyword evidence="10 17" id="KW-0472">Membrane</keyword>
<feature type="transmembrane region" description="Helical" evidence="17">
    <location>
        <begin position="545"/>
        <end position="564"/>
    </location>
</feature>
<proteinExistence type="inferred from homology"/>
<feature type="transmembrane region" description="Helical" evidence="17">
    <location>
        <begin position="883"/>
        <end position="902"/>
    </location>
</feature>
<evidence type="ECO:0000313" key="18">
    <source>
        <dbReference type="EMBL" id="CAH3045189.1"/>
    </source>
</evidence>
<feature type="transmembrane region" description="Helical" evidence="17">
    <location>
        <begin position="54"/>
        <end position="72"/>
    </location>
</feature>
<feature type="transmembrane region" description="Helical" evidence="17">
    <location>
        <begin position="914"/>
        <end position="936"/>
    </location>
</feature>
<evidence type="ECO:0000256" key="13">
    <source>
        <dbReference type="ARBA" id="ARBA00030477"/>
    </source>
</evidence>
<dbReference type="AlphaFoldDB" id="A0AAU9W3D9"/>
<evidence type="ECO:0000256" key="1">
    <source>
        <dbReference type="ARBA" id="ARBA00004141"/>
    </source>
</evidence>
<evidence type="ECO:0000256" key="4">
    <source>
        <dbReference type="ARBA" id="ARBA00022538"/>
    </source>
</evidence>
<dbReference type="PANTHER" id="PTHR31462">
    <property type="entry name" value="ENDOSOMAL/LYSOSOMAL POTASSIUM CHANNEL TMEM175"/>
    <property type="match status" value="1"/>
</dbReference>
<feature type="transmembrane region" description="Helical" evidence="17">
    <location>
        <begin position="420"/>
        <end position="440"/>
    </location>
</feature>
<accession>A0AAU9W3D9</accession>
<keyword evidence="11" id="KW-0407">Ion channel</keyword>
<feature type="transmembrane region" description="Helical" evidence="17">
    <location>
        <begin position="576"/>
        <end position="596"/>
    </location>
</feature>
<evidence type="ECO:0000256" key="2">
    <source>
        <dbReference type="ARBA" id="ARBA00006920"/>
    </source>
</evidence>
<keyword evidence="4" id="KW-0633">Potassium transport</keyword>
<dbReference type="GO" id="GO:0016020">
    <property type="term" value="C:membrane"/>
    <property type="evidence" value="ECO:0007669"/>
    <property type="project" value="UniProtKB-SubCell"/>
</dbReference>
<keyword evidence="19" id="KW-1185">Reference proteome</keyword>
<feature type="transmembrane region" description="Helical" evidence="17">
    <location>
        <begin position="172"/>
        <end position="201"/>
    </location>
</feature>
<protein>
    <recommendedName>
        <fullName evidence="15">Endosomal/lysosomal proton channel TMEM175</fullName>
    </recommendedName>
    <alternativeName>
        <fullName evidence="16">Potassium channel TMEM175</fullName>
    </alternativeName>
    <alternativeName>
        <fullName evidence="13">Transmembrane protein 175</fullName>
    </alternativeName>
</protein>
<evidence type="ECO:0000256" key="6">
    <source>
        <dbReference type="ARBA" id="ARBA00022826"/>
    </source>
</evidence>
<feature type="transmembrane region" description="Helical" evidence="17">
    <location>
        <begin position="281"/>
        <end position="298"/>
    </location>
</feature>
<dbReference type="EMBL" id="CALNXJ010000008">
    <property type="protein sequence ID" value="CAH3045189.1"/>
    <property type="molecule type" value="Genomic_DNA"/>
</dbReference>
<keyword evidence="5 17" id="KW-0812">Transmembrane</keyword>
<feature type="transmembrane region" description="Helical" evidence="17">
    <location>
        <begin position="16"/>
        <end position="33"/>
    </location>
</feature>
<dbReference type="GO" id="GO:0015252">
    <property type="term" value="F:proton channel activity"/>
    <property type="evidence" value="ECO:0007669"/>
    <property type="project" value="InterPro"/>
</dbReference>
<feature type="transmembrane region" description="Helical" evidence="17">
    <location>
        <begin position="349"/>
        <end position="374"/>
    </location>
</feature>
<feature type="transmembrane region" description="Helical" evidence="17">
    <location>
        <begin position="394"/>
        <end position="413"/>
    </location>
</feature>
<keyword evidence="3" id="KW-0813">Transport</keyword>
<feature type="transmembrane region" description="Helical" evidence="17">
    <location>
        <begin position="772"/>
        <end position="790"/>
    </location>
</feature>
<keyword evidence="7" id="KW-0630">Potassium</keyword>
<evidence type="ECO:0000256" key="5">
    <source>
        <dbReference type="ARBA" id="ARBA00022692"/>
    </source>
</evidence>
<feature type="transmembrane region" description="Helical" evidence="17">
    <location>
        <begin position="116"/>
        <end position="138"/>
    </location>
</feature>
<evidence type="ECO:0000256" key="15">
    <source>
        <dbReference type="ARBA" id="ARBA00034544"/>
    </source>
</evidence>
<comment type="catalytic activity">
    <reaction evidence="14">
        <text>K(+)(in) = K(+)(out)</text>
        <dbReference type="Rhea" id="RHEA:29463"/>
        <dbReference type="ChEBI" id="CHEBI:29103"/>
    </reaction>
</comment>
<keyword evidence="9" id="KW-0406">Ion transport</keyword>
<sequence>MADQRDLVHLNRLKCFNDAVFAIVSTILILPIRKIPENSSIDLETELGKRWNQLVVYFISFLVICSVWESHVHRFKILAHVDDVLVWLNLTSLMFTSFLPFSCALEGKYPTKYLPLMLICADMLLVELLEVAMIFYSFHHDYLLIDELKDLSKEQQKERRNYMLAKKLLNPILYILAGSLSLVNSLTSWVVISIVIITPCIHRLIGFIFRKCQFARVAGADFDLMFGNYIDTERVECFSDGVFSIVSTLLVLDITTENLPSENCVAQIGIDRAVLNMWPKFMIYAANFIVIALLWFIHHSLFHCIKKMNQFMLVCNNVSLAFVGFFPFIVAILNKFADKPKTPDDSTKLAVQCGSVVIFMASMSQAVVFVAALWKGPSHLEPKVNPAVSKTSHYYLTLKLTILPVISLAAYSIAITASALIIYIAFHAGAFVTPFLFLALKFCWGHREVGVLRHDVAMDPDLETWVPPPHRSRLRVQKNFIGDTTLSHDMTEELDLLHLKRLQCFNDAVFAIVATILVLPIRKLEENATESSSLADQLSDKWPQLLIYLVGFLVICAVWESHVVRFRILSRLDDVLVWLNLGSLLFTSFLPFTCALEGMFTYKYLPMMLICGNLLILEILEVIMIVYAFHHPRLLDPEFENLSHHEIQQRMKLMLVKKAVNPFLYILAGAVSLAKIELALIVVAIVVFSPCINRLAGVIYRKWTRVHLTGSEFDRMFGNFIDKERVEFFSDGLFAIVSTLLILDITAEDFPTEEEVNRHGIQSTLLHMKSEIFTYGATFVVVALLWFTHHSLFHYIEKLNQVMLVCNNISLAFVGLAPLINVTLNRYAGHGKPDSRLAVQTGAIIVFMASTSQAVVFVIALCKGPNYLMARANPSVGSRTHAYLALKMAILPLITLVVYLVAALCQHASLSDDVYHIAAGLTPMIFILMKIVFSCFKVHCNCRQRRRGTVRQVDSEFYFFAGD</sequence>
<feature type="transmembrane region" description="Helical" evidence="17">
    <location>
        <begin position="84"/>
        <end position="104"/>
    </location>
</feature>
<name>A0AAU9W3D9_9CNID</name>
<gene>
    <name evidence="18" type="ORF">PMEA_00033103</name>
</gene>